<dbReference type="KEGG" id="cpri:FZC34_01165"/>
<dbReference type="SMART" id="SM00842">
    <property type="entry name" value="FtsA"/>
    <property type="match status" value="1"/>
</dbReference>
<dbReference type="InterPro" id="IPR050696">
    <property type="entry name" value="FtsA/MreB"/>
</dbReference>
<evidence type="ECO:0000259" key="1">
    <source>
        <dbReference type="SMART" id="SM00842"/>
    </source>
</evidence>
<organism evidence="2 3">
    <name type="scientific">Candidatus Cytomitobacter primus</name>
    <dbReference type="NCBI Taxonomy" id="2066024"/>
    <lineage>
        <taxon>Bacteria</taxon>
        <taxon>Pseudomonadati</taxon>
        <taxon>Pseudomonadota</taxon>
        <taxon>Alphaproteobacteria</taxon>
        <taxon>Holosporales</taxon>
        <taxon>Holosporaceae</taxon>
        <taxon>Candidatus Cytomitobacter</taxon>
    </lineage>
</organism>
<dbReference type="EMBL" id="CP043316">
    <property type="protein sequence ID" value="QEK38516.1"/>
    <property type="molecule type" value="Genomic_DNA"/>
</dbReference>
<sequence>MYRFILKISDENIIGCVVNELNKKIATNTIDLNGFSNGNISDFYKFQKCIYDLVKNLEHNIKVKLKDTVILLPSEQIQITYFSTKIKMKSAFSKEHMQKMIHQLYKICEKNELYLIKYFPCTIKLDNQKLDNPIGMYGKICEITWSTFYIPTNMIKNFNTIFSNLYLKVIDYSIHDYELIDSILDFDEKKLGSTIINIKNDHTMVFSIKNNIPIQILNIPNGYNNIDHEMAIKLNITISQAKSLRQKYCSGILNEDDKNHHIKLYKRTESENTISQYEINQKTLPSIKKLISNLKNQLENKVDENNRLFFIGEFAEISSIEVLLKKYFQQNIYLFNNSNITNLNMRSIQSYINKTQTQKKNPNHSYKFYHYILLGLKKIYDMIKKWLMEK</sequence>
<dbReference type="InterPro" id="IPR043129">
    <property type="entry name" value="ATPase_NBD"/>
</dbReference>
<dbReference type="SUPFAM" id="SSF53067">
    <property type="entry name" value="Actin-like ATPase domain"/>
    <property type="match status" value="2"/>
</dbReference>
<accession>A0A5C0UEJ4</accession>
<gene>
    <name evidence="2" type="ORF">FZC34_01165</name>
</gene>
<dbReference type="OrthoDB" id="9810567at2"/>
<dbReference type="AlphaFoldDB" id="A0A5C0UEJ4"/>
<keyword evidence="3" id="KW-1185">Reference proteome</keyword>
<dbReference type="InterPro" id="IPR003494">
    <property type="entry name" value="SHS2_FtsA"/>
</dbReference>
<dbReference type="PANTHER" id="PTHR32432">
    <property type="entry name" value="CELL DIVISION PROTEIN FTSA-RELATED"/>
    <property type="match status" value="1"/>
</dbReference>
<reference evidence="2 3" key="1">
    <citation type="submission" date="2019-08" db="EMBL/GenBank/DDBJ databases">
        <title>Highly reduced genomes of protist endosymbionts show evolutionary convergence.</title>
        <authorList>
            <person name="George E."/>
            <person name="Husnik F."/>
            <person name="Tashyreva D."/>
            <person name="Prokopchuk G."/>
            <person name="Horak A."/>
            <person name="Kwong W.K."/>
            <person name="Lukes J."/>
            <person name="Keeling P.J."/>
        </authorList>
    </citation>
    <scope>NUCLEOTIDE SEQUENCE [LARGE SCALE GENOMIC DNA]</scope>
    <source>
        <strain evidence="2">1604LC</strain>
    </source>
</reference>
<feature type="domain" description="SHS2" evidence="1">
    <location>
        <begin position="3"/>
        <end position="183"/>
    </location>
</feature>
<evidence type="ECO:0000313" key="3">
    <source>
        <dbReference type="Proteomes" id="UP000325004"/>
    </source>
</evidence>
<protein>
    <recommendedName>
        <fullName evidence="1">SHS2 domain-containing protein</fullName>
    </recommendedName>
</protein>
<proteinExistence type="predicted"/>
<name>A0A5C0UEJ4_9PROT</name>
<dbReference type="Gene3D" id="3.30.420.40">
    <property type="match status" value="1"/>
</dbReference>
<dbReference type="GO" id="GO:0051301">
    <property type="term" value="P:cell division"/>
    <property type="evidence" value="ECO:0007669"/>
    <property type="project" value="InterPro"/>
</dbReference>
<dbReference type="Proteomes" id="UP000325004">
    <property type="component" value="Chromosome"/>
</dbReference>
<evidence type="ECO:0000313" key="2">
    <source>
        <dbReference type="EMBL" id="QEK38516.1"/>
    </source>
</evidence>
<dbReference type="RefSeq" id="WP_148971632.1">
    <property type="nucleotide sequence ID" value="NZ_CP043316.1"/>
</dbReference>